<keyword evidence="2 4" id="KW-0560">Oxidoreductase</keyword>
<dbReference type="GO" id="GO:0051287">
    <property type="term" value="F:NAD binding"/>
    <property type="evidence" value="ECO:0007669"/>
    <property type="project" value="InterPro"/>
</dbReference>
<reference evidence="4" key="1">
    <citation type="journal article" date="2020" name="mSystems">
        <title>Genome- and Community-Level Interaction Insights into Carbon Utilization and Element Cycling Functions of Hydrothermarchaeota in Hydrothermal Sediment.</title>
        <authorList>
            <person name="Zhou Z."/>
            <person name="Liu Y."/>
            <person name="Xu W."/>
            <person name="Pan J."/>
            <person name="Luo Z.H."/>
            <person name="Li M."/>
        </authorList>
    </citation>
    <scope>NUCLEOTIDE SEQUENCE [LARGE SCALE GENOMIC DNA]</scope>
    <source>
        <strain evidence="5">SpSt-1</strain>
        <strain evidence="4">SpSt-1121</strain>
    </source>
</reference>
<evidence type="ECO:0000256" key="1">
    <source>
        <dbReference type="ARBA" id="ARBA00022723"/>
    </source>
</evidence>
<keyword evidence="3" id="KW-0520">NAD</keyword>
<dbReference type="Pfam" id="PF04166">
    <property type="entry name" value="PdxA"/>
    <property type="match status" value="1"/>
</dbReference>
<sequence>MAKPVILVTMGDPAGSGPELILKALSHSEIQGIATYVILGDMKVLKRAKEIVKAYNLNLVSVRDPEELIEKPFQIGVIDLNNVDLEKLIYGKPSAMGGKASYEYIVNAVKIILKGKAHALVTAPISKESLYLAGYSYPGHTELLADLAGVKTVKMMLIAKHLKVSHVTTHVSLKKAIDELIKKDNIYLTIKLTHEALVKLFGIEKPRIAVAGLNPHASEGGLFGDEEEKEIIPAIELAVKNSIDAEGPYPPDSVFYRAYYNKEFDAVIAMYHDQGHIPVKMVGFMEGVNMTLGLPFIRTSPDHGTVWGKAGKGIADETATLEAIRLAVLLSRRLLP</sequence>
<gene>
    <name evidence="4" type="primary">pdxA</name>
    <name evidence="5" type="ORF">ENL47_10075</name>
    <name evidence="4" type="ORF">ENM84_02820</name>
</gene>
<evidence type="ECO:0000256" key="3">
    <source>
        <dbReference type="ARBA" id="ARBA00023027"/>
    </source>
</evidence>
<protein>
    <submittedName>
        <fullName evidence="4">4-hydroxythreonine-4-phosphate dehydrogenase PdxA</fullName>
        <ecNumber evidence="4">1.1.1.262</ecNumber>
    </submittedName>
</protein>
<dbReference type="InterPro" id="IPR005255">
    <property type="entry name" value="PdxA_fam"/>
</dbReference>
<evidence type="ECO:0000256" key="2">
    <source>
        <dbReference type="ARBA" id="ARBA00023002"/>
    </source>
</evidence>
<comment type="caution">
    <text evidence="4">The sequence shown here is derived from an EMBL/GenBank/DDBJ whole genome shotgun (WGS) entry which is preliminary data.</text>
</comment>
<dbReference type="NCBIfam" id="TIGR00557">
    <property type="entry name" value="pdxA"/>
    <property type="match status" value="1"/>
</dbReference>
<evidence type="ECO:0000313" key="4">
    <source>
        <dbReference type="EMBL" id="HHP81577.1"/>
    </source>
</evidence>
<proteinExistence type="predicted"/>
<dbReference type="PANTHER" id="PTHR30004">
    <property type="entry name" value="4-HYDROXYTHREONINE-4-PHOSPHATE DEHYDROGENASE"/>
    <property type="match status" value="1"/>
</dbReference>
<dbReference type="SUPFAM" id="SSF53659">
    <property type="entry name" value="Isocitrate/Isopropylmalate dehydrogenase-like"/>
    <property type="match status" value="1"/>
</dbReference>
<dbReference type="EC" id="1.1.1.262" evidence="4"/>
<dbReference type="AlphaFoldDB" id="A0A7C5TI70"/>
<dbReference type="EMBL" id="DRZI01000121">
    <property type="protein sequence ID" value="HHP81577.1"/>
    <property type="molecule type" value="Genomic_DNA"/>
</dbReference>
<name>A0A7C5TI70_9CREN</name>
<keyword evidence="1" id="KW-0479">Metal-binding</keyword>
<dbReference type="GO" id="GO:0046872">
    <property type="term" value="F:metal ion binding"/>
    <property type="evidence" value="ECO:0007669"/>
    <property type="project" value="UniProtKB-KW"/>
</dbReference>
<organism evidence="4">
    <name type="scientific">Ignisphaera aggregans</name>
    <dbReference type="NCBI Taxonomy" id="334771"/>
    <lineage>
        <taxon>Archaea</taxon>
        <taxon>Thermoproteota</taxon>
        <taxon>Thermoprotei</taxon>
        <taxon>Desulfurococcales</taxon>
        <taxon>Desulfurococcaceae</taxon>
        <taxon>Ignisphaera</taxon>
    </lineage>
</organism>
<accession>A0A7C5TI70</accession>
<dbReference type="PANTHER" id="PTHR30004:SF6">
    <property type="entry name" value="D-THREONATE 4-PHOSPHATE DEHYDROGENASE"/>
    <property type="match status" value="1"/>
</dbReference>
<dbReference type="Gene3D" id="3.40.718.10">
    <property type="entry name" value="Isopropylmalate Dehydrogenase"/>
    <property type="match status" value="1"/>
</dbReference>
<dbReference type="EMBL" id="DRUB01000196">
    <property type="protein sequence ID" value="HHR97116.1"/>
    <property type="molecule type" value="Genomic_DNA"/>
</dbReference>
<evidence type="ECO:0000313" key="5">
    <source>
        <dbReference type="EMBL" id="HHR97116.1"/>
    </source>
</evidence>
<dbReference type="GO" id="GO:0050570">
    <property type="term" value="F:4-hydroxythreonine-4-phosphate dehydrogenase activity"/>
    <property type="evidence" value="ECO:0007669"/>
    <property type="project" value="UniProtKB-EC"/>
</dbReference>